<feature type="compositionally biased region" description="Polar residues" evidence="1">
    <location>
        <begin position="141"/>
        <end position="154"/>
    </location>
</feature>
<evidence type="ECO:0000313" key="2">
    <source>
        <dbReference type="EMBL" id="KAF7266881.1"/>
    </source>
</evidence>
<accession>A0A834M3W7</accession>
<evidence type="ECO:0000256" key="1">
    <source>
        <dbReference type="SAM" id="MobiDB-lite"/>
    </source>
</evidence>
<dbReference type="Proteomes" id="UP000625711">
    <property type="component" value="Unassembled WGS sequence"/>
</dbReference>
<dbReference type="AlphaFoldDB" id="A0A834M3W7"/>
<proteinExistence type="predicted"/>
<sequence>MKKLKKNKSLPNTLTEKHHAKKQLFSDVVSEVGQFVAFAYEAEKFEGEIISFTDEQVIIKIRRLSFIIDESLPLCQQARFQAPKSPTAHSHYVERAYNFPVTAASVPLRYLHSATSSSRRSVGRYSSAGHSRAFHPHPPVSSLSRHQQVTGQTNADRVHRLTPAYQDPTRPSLSGLVCYAQSHMEWRF</sequence>
<name>A0A834M3W7_RHYFE</name>
<comment type="caution">
    <text evidence="2">The sequence shown here is derived from an EMBL/GenBank/DDBJ whole genome shotgun (WGS) entry which is preliminary data.</text>
</comment>
<dbReference type="EMBL" id="JAACXV010014491">
    <property type="protein sequence ID" value="KAF7266881.1"/>
    <property type="molecule type" value="Genomic_DNA"/>
</dbReference>
<gene>
    <name evidence="2" type="ORF">GWI33_019811</name>
</gene>
<reference evidence="2" key="1">
    <citation type="submission" date="2020-08" db="EMBL/GenBank/DDBJ databases">
        <title>Genome sequencing and assembly of the red palm weevil Rhynchophorus ferrugineus.</title>
        <authorList>
            <person name="Dias G.B."/>
            <person name="Bergman C.M."/>
            <person name="Manee M."/>
        </authorList>
    </citation>
    <scope>NUCLEOTIDE SEQUENCE</scope>
    <source>
        <strain evidence="2">AA-2017</strain>
        <tissue evidence="2">Whole larva</tissue>
    </source>
</reference>
<feature type="region of interest" description="Disordered" evidence="1">
    <location>
        <begin position="121"/>
        <end position="154"/>
    </location>
</feature>
<organism evidence="2 3">
    <name type="scientific">Rhynchophorus ferrugineus</name>
    <name type="common">Red palm weevil</name>
    <name type="synonym">Curculio ferrugineus</name>
    <dbReference type="NCBI Taxonomy" id="354439"/>
    <lineage>
        <taxon>Eukaryota</taxon>
        <taxon>Metazoa</taxon>
        <taxon>Ecdysozoa</taxon>
        <taxon>Arthropoda</taxon>
        <taxon>Hexapoda</taxon>
        <taxon>Insecta</taxon>
        <taxon>Pterygota</taxon>
        <taxon>Neoptera</taxon>
        <taxon>Endopterygota</taxon>
        <taxon>Coleoptera</taxon>
        <taxon>Polyphaga</taxon>
        <taxon>Cucujiformia</taxon>
        <taxon>Curculionidae</taxon>
        <taxon>Dryophthorinae</taxon>
        <taxon>Rhynchophorus</taxon>
    </lineage>
</organism>
<protein>
    <submittedName>
        <fullName evidence="2">Uncharacterized protein</fullName>
    </submittedName>
</protein>
<keyword evidence="3" id="KW-1185">Reference proteome</keyword>
<evidence type="ECO:0000313" key="3">
    <source>
        <dbReference type="Proteomes" id="UP000625711"/>
    </source>
</evidence>